<evidence type="ECO:0000313" key="1">
    <source>
        <dbReference type="EnsemblMetazoa" id="PPA38353.1"/>
    </source>
</evidence>
<evidence type="ECO:0000313" key="2">
    <source>
        <dbReference type="Proteomes" id="UP000005239"/>
    </source>
</evidence>
<reference evidence="2" key="1">
    <citation type="journal article" date="2008" name="Nat. Genet.">
        <title>The Pristionchus pacificus genome provides a unique perspective on nematode lifestyle and parasitism.</title>
        <authorList>
            <person name="Dieterich C."/>
            <person name="Clifton S.W."/>
            <person name="Schuster L.N."/>
            <person name="Chinwalla A."/>
            <person name="Delehaunty K."/>
            <person name="Dinkelacker I."/>
            <person name="Fulton L."/>
            <person name="Fulton R."/>
            <person name="Godfrey J."/>
            <person name="Minx P."/>
            <person name="Mitreva M."/>
            <person name="Roeseler W."/>
            <person name="Tian H."/>
            <person name="Witte H."/>
            <person name="Yang S.P."/>
            <person name="Wilson R.K."/>
            <person name="Sommer R.J."/>
        </authorList>
    </citation>
    <scope>NUCLEOTIDE SEQUENCE [LARGE SCALE GENOMIC DNA]</scope>
    <source>
        <strain evidence="2">PS312</strain>
    </source>
</reference>
<reference evidence="1" key="2">
    <citation type="submission" date="2022-06" db="UniProtKB">
        <authorList>
            <consortium name="EnsemblMetazoa"/>
        </authorList>
    </citation>
    <scope>IDENTIFICATION</scope>
    <source>
        <strain evidence="1">PS312</strain>
    </source>
</reference>
<organism evidence="1 2">
    <name type="scientific">Pristionchus pacificus</name>
    <name type="common">Parasitic nematode worm</name>
    <dbReference type="NCBI Taxonomy" id="54126"/>
    <lineage>
        <taxon>Eukaryota</taxon>
        <taxon>Metazoa</taxon>
        <taxon>Ecdysozoa</taxon>
        <taxon>Nematoda</taxon>
        <taxon>Chromadorea</taxon>
        <taxon>Rhabditida</taxon>
        <taxon>Rhabditina</taxon>
        <taxon>Diplogasteromorpha</taxon>
        <taxon>Diplogasteroidea</taxon>
        <taxon>Neodiplogasteridae</taxon>
        <taxon>Pristionchus</taxon>
    </lineage>
</organism>
<dbReference type="InterPro" id="IPR038839">
    <property type="entry name" value="Attf-4-like"/>
</dbReference>
<dbReference type="Proteomes" id="UP000005239">
    <property type="component" value="Unassembled WGS sequence"/>
</dbReference>
<dbReference type="PROSITE" id="PS50157">
    <property type="entry name" value="ZINC_FINGER_C2H2_2"/>
    <property type="match status" value="1"/>
</dbReference>
<sequence>MDENSVLSSLRKEISGLASTALLLGSIPSSPIPGNDTISPHWRLFSPICELIKASVEDEKSIAHFVARIDGKVSEMRRRLDPTHLDQVIAYNILQMFSAFVKFMKTLSHMDPSGDSPAEMNGEIERLKNELFNRETELETLKRNHEAIRMGGEMLRDQFNSVFGINYEDDTVKVLAFVSPSLIYKLFLTHSNVHVNRLQVAIPKSKNMIQSSSLTRGKSESQMVCPYDIALISRVIAHAPITAPELFPPNWFGGVLMRTVATTNVLPPLPPLPSFASLLDPSSTPPQYHNSTISNDAMLTLRNILSQEILRNITHGGEREVHFPCPFENCQRTYNKMCGLFEHTKSDHYSEGMMQVQCSSCRDYYDNETSYETHILNCPTAVPIMTMKRWDHDEETNQERADRLALEKKLQTCPYAGCTYVSKSKSRSIFKHMNKIHGNDGRAWYKCTCGLKRRALYTMLFHRYSDCRTGDIEFFIGAPALLKVRFL</sequence>
<dbReference type="SMART" id="SM00355">
    <property type="entry name" value="ZnF_C2H2"/>
    <property type="match status" value="2"/>
</dbReference>
<keyword evidence="2" id="KW-1185">Reference proteome</keyword>
<name>A0A2A6CF48_PRIPA</name>
<dbReference type="EnsemblMetazoa" id="PPA38353.1">
    <property type="protein sequence ID" value="PPA38353.1"/>
    <property type="gene ID" value="WBGene00276722"/>
</dbReference>
<dbReference type="PANTHER" id="PTHR36522">
    <property type="entry name" value="AT HOOK-CONTAINING PROTEIN ATTF-4"/>
    <property type="match status" value="1"/>
</dbReference>
<proteinExistence type="predicted"/>
<dbReference type="InterPro" id="IPR013087">
    <property type="entry name" value="Znf_C2H2_type"/>
</dbReference>
<accession>A0A2A6CF48</accession>
<dbReference type="OrthoDB" id="70899at2759"/>
<accession>A0A8R1YSR0</accession>
<gene>
    <name evidence="1" type="primary">WBGene00276722</name>
</gene>
<protein>
    <submittedName>
        <fullName evidence="1">C2H2-type domain-containing protein</fullName>
    </submittedName>
</protein>
<dbReference type="PANTHER" id="PTHR36522:SF1">
    <property type="entry name" value="AT HOOK-CONTAINING PROTEIN ATTF-4"/>
    <property type="match status" value="1"/>
</dbReference>
<dbReference type="AlphaFoldDB" id="A0A2A6CF48"/>
<dbReference type="PROSITE" id="PS00028">
    <property type="entry name" value="ZINC_FINGER_C2H2_1"/>
    <property type="match status" value="1"/>
</dbReference>